<name>A0A0D0RVK7_PSEFL</name>
<evidence type="ECO:0000259" key="6">
    <source>
        <dbReference type="PROSITE" id="PS51387"/>
    </source>
</evidence>
<comment type="caution">
    <text evidence="7">The sequence shown here is derived from an EMBL/GenBank/DDBJ whole genome shotgun (WGS) entry which is preliminary data.</text>
</comment>
<dbReference type="InterPro" id="IPR050416">
    <property type="entry name" value="FAD-linked_Oxidoreductase"/>
</dbReference>
<comment type="cofactor">
    <cofactor evidence="1">
        <name>FAD</name>
        <dbReference type="ChEBI" id="CHEBI:57692"/>
    </cofactor>
</comment>
<organism evidence="7 8">
    <name type="scientific">Pseudomonas fluorescens</name>
    <dbReference type="NCBI Taxonomy" id="294"/>
    <lineage>
        <taxon>Bacteria</taxon>
        <taxon>Pseudomonadati</taxon>
        <taxon>Pseudomonadota</taxon>
        <taxon>Gammaproteobacteria</taxon>
        <taxon>Pseudomonadales</taxon>
        <taxon>Pseudomonadaceae</taxon>
        <taxon>Pseudomonas</taxon>
    </lineage>
</organism>
<dbReference type="Pfam" id="PF01565">
    <property type="entry name" value="FAD_binding_4"/>
    <property type="match status" value="1"/>
</dbReference>
<dbReference type="InterPro" id="IPR036318">
    <property type="entry name" value="FAD-bd_PCMH-like_sf"/>
</dbReference>
<dbReference type="PROSITE" id="PS51387">
    <property type="entry name" value="FAD_PCMH"/>
    <property type="match status" value="1"/>
</dbReference>
<protein>
    <submittedName>
        <fullName evidence="7">Berberine and berberine like protein</fullName>
    </submittedName>
</protein>
<proteinExistence type="inferred from homology"/>
<dbReference type="PATRIC" id="fig|294.125.peg.990"/>
<evidence type="ECO:0000256" key="3">
    <source>
        <dbReference type="ARBA" id="ARBA00022630"/>
    </source>
</evidence>
<dbReference type="Proteomes" id="UP000032210">
    <property type="component" value="Unassembled WGS sequence"/>
</dbReference>
<evidence type="ECO:0000256" key="5">
    <source>
        <dbReference type="ARBA" id="ARBA00023002"/>
    </source>
</evidence>
<dbReference type="InterPro" id="IPR006094">
    <property type="entry name" value="Oxid_FAD_bind_N"/>
</dbReference>
<dbReference type="Gene3D" id="3.30.465.10">
    <property type="match status" value="1"/>
</dbReference>
<dbReference type="EMBL" id="JXCQ01000006">
    <property type="protein sequence ID" value="KIR23612.1"/>
    <property type="molecule type" value="Genomic_DNA"/>
</dbReference>
<dbReference type="RefSeq" id="WP_235387808.1">
    <property type="nucleotide sequence ID" value="NZ_JXCQ01000006.1"/>
</dbReference>
<reference evidence="7 8" key="1">
    <citation type="submission" date="2015-01" db="EMBL/GenBank/DDBJ databases">
        <title>Genome sequence of the beneficial rhizobacterium Pseudomonas fluorescens 2-79.</title>
        <authorList>
            <person name="Thuermer A."/>
            <person name="Daniel R."/>
        </authorList>
    </citation>
    <scope>NUCLEOTIDE SEQUENCE [LARGE SCALE GENOMIC DNA]</scope>
    <source>
        <strain evidence="7 8">2-79</strain>
    </source>
</reference>
<keyword evidence="3" id="KW-0285">Flavoprotein</keyword>
<keyword evidence="4" id="KW-0274">FAD</keyword>
<dbReference type="GO" id="GO:0071949">
    <property type="term" value="F:FAD binding"/>
    <property type="evidence" value="ECO:0007669"/>
    <property type="project" value="InterPro"/>
</dbReference>
<feature type="domain" description="FAD-binding PCMH-type" evidence="6">
    <location>
        <begin position="35"/>
        <end position="237"/>
    </location>
</feature>
<dbReference type="AlphaFoldDB" id="A0A0D0RVK7"/>
<dbReference type="PANTHER" id="PTHR42973:SF39">
    <property type="entry name" value="FAD-BINDING PCMH-TYPE DOMAIN-CONTAINING PROTEIN"/>
    <property type="match status" value="1"/>
</dbReference>
<dbReference type="InterPro" id="IPR012951">
    <property type="entry name" value="BBE"/>
</dbReference>
<evidence type="ECO:0000256" key="1">
    <source>
        <dbReference type="ARBA" id="ARBA00001974"/>
    </source>
</evidence>
<evidence type="ECO:0000256" key="4">
    <source>
        <dbReference type="ARBA" id="ARBA00022827"/>
    </source>
</evidence>
<dbReference type="InterPro" id="IPR016166">
    <property type="entry name" value="FAD-bd_PCMH"/>
</dbReference>
<dbReference type="PANTHER" id="PTHR42973">
    <property type="entry name" value="BINDING OXIDOREDUCTASE, PUTATIVE (AFU_ORTHOLOGUE AFUA_1G17690)-RELATED"/>
    <property type="match status" value="1"/>
</dbReference>
<gene>
    <name evidence="7" type="ORF">PFLU3_09630</name>
</gene>
<sequence>MNMTKSTSKFIIITEDDKTFLTLQKGFNLRWPPTPVTGAQRIYICKTPEEVLDAGNEALSQNFRITVRSGAHCYEGFVSNQLNNENLAIIDVGEVKGFSYDVDGNIQPLYENDSIEPTHYKYAAFTGNQNWDSYVSMYKQTGTTIPGGSCYSVGLGGHISGGGYGLLSRLQGLTVDWVTGVDILIPDPTNNGDKLVSIHVSPNSKQEHHRGLFKACCGAGGGNFGIIIRYYFNDFPEAPRTAYWTSLSWEWSDFDKASFRKFLRGYYSWFAENDADATSDILSKANGGLFTLLKLNHIDSNPKIILAIQYTGRDGMVGDHDRDAPLNSFLSTINSAAPSNGKLYTGFIIPNIAPRPHNMISSTITKASPDFLMDWFHLSQMINTSGNNQRGKYKSAYQIDNFTDTECDAFYDNLSIPSTDGTFSQSLVQIDSYGGKINSNGQGSTAVPQRKSLLKSQYQTYWSSSTEDDVQLSWISKIYQEVHADLPNKRPTVEGRYEGCYINYPDVDMLKIDGTADDSWLELYYGNSGLVEELIWLKNQVDPSNLFRHQMSIPLTRNKVKNKKHSFLRPALPQQCRLT</sequence>
<dbReference type="SUPFAM" id="SSF56176">
    <property type="entry name" value="FAD-binding/transporter-associated domain-like"/>
    <property type="match status" value="1"/>
</dbReference>
<accession>A0A0D0RVK7</accession>
<evidence type="ECO:0000256" key="2">
    <source>
        <dbReference type="ARBA" id="ARBA00005466"/>
    </source>
</evidence>
<comment type="similarity">
    <text evidence="2">Belongs to the oxygen-dependent FAD-linked oxidoreductase family.</text>
</comment>
<keyword evidence="5" id="KW-0560">Oxidoreductase</keyword>
<dbReference type="Pfam" id="PF08031">
    <property type="entry name" value="BBE"/>
    <property type="match status" value="1"/>
</dbReference>
<evidence type="ECO:0000313" key="7">
    <source>
        <dbReference type="EMBL" id="KIR23612.1"/>
    </source>
</evidence>
<dbReference type="Gene3D" id="3.40.462.20">
    <property type="match status" value="1"/>
</dbReference>
<dbReference type="GO" id="GO:0016491">
    <property type="term" value="F:oxidoreductase activity"/>
    <property type="evidence" value="ECO:0007669"/>
    <property type="project" value="UniProtKB-KW"/>
</dbReference>
<dbReference type="InterPro" id="IPR016169">
    <property type="entry name" value="FAD-bd_PCMH_sub2"/>
</dbReference>
<evidence type="ECO:0000313" key="8">
    <source>
        <dbReference type="Proteomes" id="UP000032210"/>
    </source>
</evidence>